<comment type="caution">
    <text evidence="1">The sequence shown here is derived from an EMBL/GenBank/DDBJ whole genome shotgun (WGS) entry which is preliminary data.</text>
</comment>
<accession>A0A9W9X3R1</accession>
<proteinExistence type="predicted"/>
<keyword evidence="2" id="KW-1185">Reference proteome</keyword>
<sequence length="234" mass="26023">MPFYIYVSAAAGSTYRYLIIADSRESGDFLFIGLDVNPDFTNLRRISPQLWKWDEGPILQLVKKINEGTIVGNNILRDLRYKILVHILPQVGSFGDFPIIPDIGLLDYISERTFFIRNRMNKSQFWEFGAVANRITISTVNRTGFKIQLVATPARVMVDTDRVELFANGALSLTKIGLQNPGAVLTGADSSFTFLFGALKFGFYIGQDAAGNNCVCWNSTATANNAADVWELCS</sequence>
<protein>
    <submittedName>
        <fullName evidence="1">Uncharacterized protein</fullName>
    </submittedName>
</protein>
<dbReference type="Proteomes" id="UP001147760">
    <property type="component" value="Unassembled WGS sequence"/>
</dbReference>
<organism evidence="1 2">
    <name type="scientific">Penicillium desertorum</name>
    <dbReference type="NCBI Taxonomy" id="1303715"/>
    <lineage>
        <taxon>Eukaryota</taxon>
        <taxon>Fungi</taxon>
        <taxon>Dikarya</taxon>
        <taxon>Ascomycota</taxon>
        <taxon>Pezizomycotina</taxon>
        <taxon>Eurotiomycetes</taxon>
        <taxon>Eurotiomycetidae</taxon>
        <taxon>Eurotiales</taxon>
        <taxon>Aspergillaceae</taxon>
        <taxon>Penicillium</taxon>
    </lineage>
</organism>
<evidence type="ECO:0000313" key="1">
    <source>
        <dbReference type="EMBL" id="KAJ5483186.1"/>
    </source>
</evidence>
<name>A0A9W9X3R1_9EURO</name>
<dbReference type="AlphaFoldDB" id="A0A9W9X3R1"/>
<dbReference type="OrthoDB" id="5364171at2759"/>
<gene>
    <name evidence="1" type="ORF">N7530_002432</name>
</gene>
<evidence type="ECO:0000313" key="2">
    <source>
        <dbReference type="Proteomes" id="UP001147760"/>
    </source>
</evidence>
<dbReference type="EMBL" id="JAPWDO010000002">
    <property type="protein sequence ID" value="KAJ5483186.1"/>
    <property type="molecule type" value="Genomic_DNA"/>
</dbReference>
<reference evidence="1" key="2">
    <citation type="journal article" date="2023" name="IMA Fungus">
        <title>Comparative genomic study of the Penicillium genus elucidates a diverse pangenome and 15 lateral gene transfer events.</title>
        <authorList>
            <person name="Petersen C."/>
            <person name="Sorensen T."/>
            <person name="Nielsen M.R."/>
            <person name="Sondergaard T.E."/>
            <person name="Sorensen J.L."/>
            <person name="Fitzpatrick D.A."/>
            <person name="Frisvad J.C."/>
            <person name="Nielsen K.L."/>
        </authorList>
    </citation>
    <scope>NUCLEOTIDE SEQUENCE</scope>
    <source>
        <strain evidence="1">IBT 17660</strain>
    </source>
</reference>
<reference evidence="1" key="1">
    <citation type="submission" date="2022-12" db="EMBL/GenBank/DDBJ databases">
        <authorList>
            <person name="Petersen C."/>
        </authorList>
    </citation>
    <scope>NUCLEOTIDE SEQUENCE</scope>
    <source>
        <strain evidence="1">IBT 17660</strain>
    </source>
</reference>